<feature type="domain" description="Methyltransferase type 11" evidence="2">
    <location>
        <begin position="77"/>
        <end position="183"/>
    </location>
</feature>
<dbReference type="Pfam" id="PF08241">
    <property type="entry name" value="Methyltransf_11"/>
    <property type="match status" value="1"/>
</dbReference>
<dbReference type="SUPFAM" id="SSF53335">
    <property type="entry name" value="S-adenosyl-L-methionine-dependent methyltransferases"/>
    <property type="match status" value="1"/>
</dbReference>
<dbReference type="Gene3D" id="3.40.50.150">
    <property type="entry name" value="Vaccinia Virus protein VP39"/>
    <property type="match status" value="1"/>
</dbReference>
<feature type="compositionally biased region" description="Acidic residues" evidence="1">
    <location>
        <begin position="267"/>
        <end position="280"/>
    </location>
</feature>
<gene>
    <name evidence="3" type="ORF">LTR25_006842</name>
</gene>
<dbReference type="Proteomes" id="UP001345827">
    <property type="component" value="Unassembled WGS sequence"/>
</dbReference>
<reference evidence="3 4" key="1">
    <citation type="submission" date="2023-06" db="EMBL/GenBank/DDBJ databases">
        <title>Black Yeasts Isolated from many extreme environments.</title>
        <authorList>
            <person name="Coleine C."/>
            <person name="Stajich J.E."/>
            <person name="Selbmann L."/>
        </authorList>
    </citation>
    <scope>NUCLEOTIDE SEQUENCE [LARGE SCALE GENOMIC DNA]</scope>
    <source>
        <strain evidence="3 4">CCFEE 5887</strain>
    </source>
</reference>
<dbReference type="InterPro" id="IPR029063">
    <property type="entry name" value="SAM-dependent_MTases_sf"/>
</dbReference>
<dbReference type="EMBL" id="JAXLQG010000012">
    <property type="protein sequence ID" value="KAK5533862.1"/>
    <property type="molecule type" value="Genomic_DNA"/>
</dbReference>
<name>A0AAV9Q280_9PEZI</name>
<comment type="caution">
    <text evidence="3">The sequence shown here is derived from an EMBL/GenBank/DDBJ whole genome shotgun (WGS) entry which is preliminary data.</text>
</comment>
<feature type="region of interest" description="Disordered" evidence="1">
    <location>
        <begin position="251"/>
        <end position="282"/>
    </location>
</feature>
<keyword evidence="4" id="KW-1185">Reference proteome</keyword>
<dbReference type="InterPro" id="IPR013216">
    <property type="entry name" value="Methyltransf_11"/>
</dbReference>
<evidence type="ECO:0000256" key="1">
    <source>
        <dbReference type="SAM" id="MobiDB-lite"/>
    </source>
</evidence>
<evidence type="ECO:0000259" key="2">
    <source>
        <dbReference type="Pfam" id="PF08241"/>
    </source>
</evidence>
<organism evidence="3 4">
    <name type="scientific">Vermiconidia calcicola</name>
    <dbReference type="NCBI Taxonomy" id="1690605"/>
    <lineage>
        <taxon>Eukaryota</taxon>
        <taxon>Fungi</taxon>
        <taxon>Dikarya</taxon>
        <taxon>Ascomycota</taxon>
        <taxon>Pezizomycotina</taxon>
        <taxon>Dothideomycetes</taxon>
        <taxon>Dothideomycetidae</taxon>
        <taxon>Mycosphaerellales</taxon>
        <taxon>Extremaceae</taxon>
        <taxon>Vermiconidia</taxon>
    </lineage>
</organism>
<dbReference type="GO" id="GO:0008757">
    <property type="term" value="F:S-adenosylmethionine-dependent methyltransferase activity"/>
    <property type="evidence" value="ECO:0007669"/>
    <property type="project" value="InterPro"/>
</dbReference>
<protein>
    <recommendedName>
        <fullName evidence="2">Methyltransferase type 11 domain-containing protein</fullName>
    </recommendedName>
</protein>
<evidence type="ECO:0000313" key="3">
    <source>
        <dbReference type="EMBL" id="KAK5533862.1"/>
    </source>
</evidence>
<proteinExistence type="predicted"/>
<accession>A0AAV9Q280</accession>
<sequence length="340" mass="36999">MANPNPTPDPEAFKHRYFTEIAPKYAQVTGNTTLDLFSQVLTHRDGLSITSDSIVHDNAAGPGTAAEALIAWCHEHDVSPPRKIVVTDYVPAMIEACEARLIKSKKYHGDADADADALLGQSKSNVALSVTASVADSSNLKDLADDDYFTHSICNFSIFNLTDPIQCLRGMHRTLQVGGTVVVTCWKRFAVEEVLSAAQRFVKGEQWANAHRILAAGPQFAQEGYTAGLVREAGFAADTVETFALEKLVTSVADPGPDPVPQKGDEGEGGGDESESESEPDNWRGLYELLTTSSLKNAATRDWSEEEVAKWPDAVEAAMQQEKELFGGLWFEAWVVIARK</sequence>
<dbReference type="AlphaFoldDB" id="A0AAV9Q280"/>
<evidence type="ECO:0000313" key="4">
    <source>
        <dbReference type="Proteomes" id="UP001345827"/>
    </source>
</evidence>